<reference evidence="1" key="1">
    <citation type="submission" date="2023-05" db="EMBL/GenBank/DDBJ databases">
        <authorList>
            <person name="Stuckert A."/>
        </authorList>
    </citation>
    <scope>NUCLEOTIDE SEQUENCE</scope>
</reference>
<name>A0ABN9DEL6_9NEOB</name>
<keyword evidence="2" id="KW-1185">Reference proteome</keyword>
<protein>
    <submittedName>
        <fullName evidence="1">Uncharacterized protein</fullName>
    </submittedName>
</protein>
<comment type="caution">
    <text evidence="1">The sequence shown here is derived from an EMBL/GenBank/DDBJ whole genome shotgun (WGS) entry which is preliminary data.</text>
</comment>
<dbReference type="Proteomes" id="UP001162483">
    <property type="component" value="Unassembled WGS sequence"/>
</dbReference>
<evidence type="ECO:0000313" key="1">
    <source>
        <dbReference type="EMBL" id="CAI9571055.1"/>
    </source>
</evidence>
<sequence>MEKLYFSATSKSLILEVMDYWTHFVKMQDKQC</sequence>
<evidence type="ECO:0000313" key="2">
    <source>
        <dbReference type="Proteomes" id="UP001162483"/>
    </source>
</evidence>
<accession>A0ABN9DEL6</accession>
<dbReference type="EMBL" id="CATNWA010014372">
    <property type="protein sequence ID" value="CAI9571055.1"/>
    <property type="molecule type" value="Genomic_DNA"/>
</dbReference>
<proteinExistence type="predicted"/>
<gene>
    <name evidence="1" type="ORF">SPARVUS_LOCUS7183097</name>
</gene>
<organism evidence="1 2">
    <name type="scientific">Staurois parvus</name>
    <dbReference type="NCBI Taxonomy" id="386267"/>
    <lineage>
        <taxon>Eukaryota</taxon>
        <taxon>Metazoa</taxon>
        <taxon>Chordata</taxon>
        <taxon>Craniata</taxon>
        <taxon>Vertebrata</taxon>
        <taxon>Euteleostomi</taxon>
        <taxon>Amphibia</taxon>
        <taxon>Batrachia</taxon>
        <taxon>Anura</taxon>
        <taxon>Neobatrachia</taxon>
        <taxon>Ranoidea</taxon>
        <taxon>Ranidae</taxon>
        <taxon>Staurois</taxon>
    </lineage>
</organism>